<keyword evidence="13" id="KW-1185">Reference proteome</keyword>
<evidence type="ECO:0000256" key="3">
    <source>
        <dbReference type="ARBA" id="ARBA00022692"/>
    </source>
</evidence>
<dbReference type="EMBL" id="AF325155">
    <property type="protein sequence ID" value="AAL01703.1"/>
    <property type="molecule type" value="Genomic_DNA"/>
</dbReference>
<keyword evidence="3 10" id="KW-0812">Transmembrane</keyword>
<evidence type="ECO:0000256" key="2">
    <source>
        <dbReference type="ARBA" id="ARBA00008534"/>
    </source>
</evidence>
<dbReference type="Proteomes" id="UP000202667">
    <property type="component" value="Segment"/>
</dbReference>
<dbReference type="EMBL" id="MN342245">
    <property type="protein sequence ID" value="QHN73867.1"/>
    <property type="molecule type" value="Genomic_DNA"/>
</dbReference>
<organism evidence="11 13">
    <name type="scientific">Spodoptera litura multicapsid nucleopolyhedrovirus</name>
    <name type="common">SpltMNPV</name>
    <dbReference type="NCBI Taxonomy" id="46242"/>
    <lineage>
        <taxon>Viruses</taxon>
        <taxon>Viruses incertae sedis</taxon>
        <taxon>Naldaviricetes</taxon>
        <taxon>Lefavirales</taxon>
        <taxon>Baculoviridae</taxon>
        <taxon>Alphabaculovirus</taxon>
        <taxon>Alphabaculovirus spliturae</taxon>
    </lineage>
</organism>
<evidence type="ECO:0000313" key="12">
    <source>
        <dbReference type="EMBL" id="QHN73867.1"/>
    </source>
</evidence>
<gene>
    <name evidence="12" type="primary">ORF17</name>
</gene>
<evidence type="ECO:0000313" key="13">
    <source>
        <dbReference type="Proteomes" id="UP000202667"/>
    </source>
</evidence>
<evidence type="ECO:0000256" key="9">
    <source>
        <dbReference type="ARBA" id="ARBA00023180"/>
    </source>
</evidence>
<dbReference type="OrthoDB" id="8860at10239"/>
<keyword evidence="6" id="KW-0426">Late protein</keyword>
<evidence type="ECO:0000256" key="1">
    <source>
        <dbReference type="ARBA" id="ARBA00004182"/>
    </source>
</evidence>
<dbReference type="GO" id="GO:0055036">
    <property type="term" value="C:virion membrane"/>
    <property type="evidence" value="ECO:0007669"/>
    <property type="project" value="UniProtKB-SubCell"/>
</dbReference>
<keyword evidence="8 10" id="KW-0472">Membrane</keyword>
<proteinExistence type="inferred from homology"/>
<evidence type="ECO:0000256" key="5">
    <source>
        <dbReference type="ARBA" id="ARBA00022879"/>
    </source>
</evidence>
<keyword evidence="5 11" id="KW-0261">Viral envelope protein</keyword>
<evidence type="ECO:0000256" key="4">
    <source>
        <dbReference type="ARBA" id="ARBA00022844"/>
    </source>
</evidence>
<reference evidence="11 13" key="1">
    <citation type="journal article" date="2001" name="Virology">
        <title>Sequence analysis of the Spodoptera litura multicapsid nucleopolyhedrovirus genome.</title>
        <authorList>
            <person name="Pang Y."/>
            <person name="Yu J."/>
            <person name="Wang L."/>
            <person name="Hu X."/>
            <person name="Bao W."/>
            <person name="Li G."/>
            <person name="Chen C."/>
            <person name="Han H."/>
            <person name="Hu S."/>
            <person name="Yang H."/>
        </authorList>
    </citation>
    <scope>NUCLEOTIDE SEQUENCE [LARGE SCALE GENOMIC DNA]</scope>
    <source>
        <strain evidence="11 13">G2</strain>
    </source>
</reference>
<comment type="subcellular location">
    <subcellularLocation>
        <location evidence="1">Virion membrane</location>
    </subcellularLocation>
</comment>
<evidence type="ECO:0000256" key="10">
    <source>
        <dbReference type="SAM" id="Phobius"/>
    </source>
</evidence>
<dbReference type="GO" id="GO:0019031">
    <property type="term" value="C:viral envelope"/>
    <property type="evidence" value="ECO:0007669"/>
    <property type="project" value="UniProtKB-KW"/>
</dbReference>
<dbReference type="KEGG" id="vg:922247"/>
<evidence type="ECO:0000313" key="11">
    <source>
        <dbReference type="EMBL" id="AAL01703.1"/>
    </source>
</evidence>
<feature type="transmembrane region" description="Helical" evidence="10">
    <location>
        <begin position="318"/>
        <end position="340"/>
    </location>
</feature>
<protein>
    <submittedName>
        <fullName evidence="11 12">Odv-e56</fullName>
    </submittedName>
</protein>
<sequence length="371" mass="40078">MSFFSNLRRVNKPYPNQISFAADNVTLAASTPNGFQHVFSAPSTRPIANSNSVTPGYNLSNNRFVSTAEINSALRNSDTNSIRGIFGNLNNTQLNGMTQMRRLDNVADPTIFNKRTRQQQVRNNFPDSATRTPEGIQNFMNNQPRLYNYLDNLKKAGHVGLYGFGIWLVFKAGSLISDVRDALNSTGGSFYVTGYQNGDSADRCFLMYRSCGVPAIDIPADAICTSDPLIQQQSTLQNLCNNYNQEAEGSVCRASDPNADPASLQYVDISDLIVNTTITCIEPYDLADLIGDLGLDWLLNENGLVGKSKNSSKSIGEALVPLFIAIGVILFIVFIGFMIYKRVTAPSVRIEGGGGGGGGGGGAGVGVQNIR</sequence>
<dbReference type="InterPro" id="IPR006733">
    <property type="entry name" value="Baculo_ODV-E56"/>
</dbReference>
<evidence type="ECO:0000256" key="8">
    <source>
        <dbReference type="ARBA" id="ARBA00023136"/>
    </source>
</evidence>
<comment type="similarity">
    <text evidence="2">Belongs to the baculoviridae E56 family.</text>
</comment>
<keyword evidence="9" id="KW-0325">Glycoprotein</keyword>
<keyword evidence="4" id="KW-0946">Virion</keyword>
<dbReference type="RefSeq" id="NP_258285.1">
    <property type="nucleotide sequence ID" value="NC_003102.1"/>
</dbReference>
<accession>Q91BJ8</accession>
<organismHost>
    <name type="scientific">Lepidoptera</name>
    <name type="common">moths &amp; butterflies</name>
    <dbReference type="NCBI Taxonomy" id="7088"/>
</organismHost>
<evidence type="ECO:0000256" key="7">
    <source>
        <dbReference type="ARBA" id="ARBA00022989"/>
    </source>
</evidence>
<evidence type="ECO:0000256" key="6">
    <source>
        <dbReference type="ARBA" id="ARBA00022921"/>
    </source>
</evidence>
<dbReference type="Pfam" id="PF04639">
    <property type="entry name" value="Baculo_E56"/>
    <property type="match status" value="1"/>
</dbReference>
<reference evidence="12" key="2">
    <citation type="journal article" date="2019" name="Viruses">
        <title>Identification of Loci Associated with Enhanced Virulence in Spodoptera litura Nucleopolyhedrovirus Isolates Using Deep Sequencing.</title>
        <authorList>
            <person name="Zwart M.P."/>
            <person name="Ali G."/>
            <person name="Strien E.A.V."/>
            <person name="Schijlen E.G.W.M."/>
            <person name="Wang M."/>
            <person name="Werf W.V."/>
            <person name="Vlak J.M."/>
        </authorList>
    </citation>
    <scope>NUCLEOTIDE SEQUENCE</scope>
    <source>
        <strain evidence="12">G2</strain>
    </source>
</reference>
<keyword evidence="7 10" id="KW-1133">Transmembrane helix</keyword>
<name>Q91BJ8_NPVST</name>